<comment type="caution">
    <text evidence="1">The sequence shown here is derived from an EMBL/GenBank/DDBJ whole genome shotgun (WGS) entry which is preliminary data.</text>
</comment>
<protein>
    <submittedName>
        <fullName evidence="1">Di/tripeptidase</fullName>
    </submittedName>
</protein>
<organism evidence="1 2">
    <name type="scientific">Butyricimonas faecihominis</name>
    <dbReference type="NCBI Taxonomy" id="1472416"/>
    <lineage>
        <taxon>Bacteria</taxon>
        <taxon>Pseudomonadati</taxon>
        <taxon>Bacteroidota</taxon>
        <taxon>Bacteroidia</taxon>
        <taxon>Bacteroidales</taxon>
        <taxon>Odoribacteraceae</taxon>
        <taxon>Butyricimonas</taxon>
    </lineage>
</organism>
<dbReference type="GeneID" id="93102492"/>
<dbReference type="AlphaFoldDB" id="A0A7W6HW51"/>
<keyword evidence="2" id="KW-1185">Reference proteome</keyword>
<proteinExistence type="predicted"/>
<evidence type="ECO:0000313" key="1">
    <source>
        <dbReference type="EMBL" id="MBB4026101.1"/>
    </source>
</evidence>
<dbReference type="RefSeq" id="WP_124317890.1">
    <property type="nucleotide sequence ID" value="NZ_AP028155.1"/>
</dbReference>
<dbReference type="OrthoDB" id="1096119at2"/>
<sequence length="216" mass="24046">MALFKSFVLGEVRKSVANITMYAGANGYSIARGKRSTMRNPRTPGQLTQRAKMKALQVASLYFAPAAELGFPGRKAGSTFYNAFVKANMKAVTVDEEYRPTIDYEKIVCAEGSLQDGTLTVSLNEDQDMITITQEAQSRWSVVANPTDVLYVVVYEKTGNQMIVEPCRNRQENGVTTIGLDDGWVKENLEVYAFMLSKDKRKASNSKRLMVEMGKL</sequence>
<accession>A0A7W6HW51</accession>
<dbReference type="EMBL" id="JACIES010000004">
    <property type="protein sequence ID" value="MBB4026101.1"/>
    <property type="molecule type" value="Genomic_DNA"/>
</dbReference>
<dbReference type="Pfam" id="PF19781">
    <property type="entry name" value="DUF6266"/>
    <property type="match status" value="1"/>
</dbReference>
<evidence type="ECO:0000313" key="2">
    <source>
        <dbReference type="Proteomes" id="UP000546007"/>
    </source>
</evidence>
<gene>
    <name evidence="1" type="ORF">GGR14_001891</name>
</gene>
<dbReference type="Proteomes" id="UP000546007">
    <property type="component" value="Unassembled WGS sequence"/>
</dbReference>
<reference evidence="1 2" key="1">
    <citation type="submission" date="2020-08" db="EMBL/GenBank/DDBJ databases">
        <title>Genomic Encyclopedia of Type Strains, Phase IV (KMG-IV): sequencing the most valuable type-strain genomes for metagenomic binning, comparative biology and taxonomic classification.</title>
        <authorList>
            <person name="Goeker M."/>
        </authorList>
    </citation>
    <scope>NUCLEOTIDE SEQUENCE [LARGE SCALE GENOMIC DNA]</scope>
    <source>
        <strain evidence="1 2">DSM 105721</strain>
    </source>
</reference>
<name>A0A7W6HW51_9BACT</name>
<dbReference type="InterPro" id="IPR046233">
    <property type="entry name" value="DUF6266"/>
</dbReference>